<evidence type="ECO:0000313" key="8">
    <source>
        <dbReference type="Proteomes" id="UP001327560"/>
    </source>
</evidence>
<evidence type="ECO:0000256" key="5">
    <source>
        <dbReference type="SAM" id="SignalP"/>
    </source>
</evidence>
<dbReference type="SUPFAM" id="SSF49503">
    <property type="entry name" value="Cupredoxins"/>
    <property type="match status" value="1"/>
</dbReference>
<dbReference type="PROSITE" id="PS51485">
    <property type="entry name" value="PHYTOCYANIN"/>
    <property type="match status" value="1"/>
</dbReference>
<evidence type="ECO:0000256" key="4">
    <source>
        <dbReference type="ARBA" id="ARBA00082491"/>
    </source>
</evidence>
<dbReference type="InterPro" id="IPR008972">
    <property type="entry name" value="Cupredoxin"/>
</dbReference>
<keyword evidence="1" id="KW-0479">Metal-binding</keyword>
<dbReference type="InterPro" id="IPR003245">
    <property type="entry name" value="Phytocyanin_dom"/>
</dbReference>
<dbReference type="CDD" id="cd11013">
    <property type="entry name" value="Plantacyanin"/>
    <property type="match status" value="1"/>
</dbReference>
<feature type="domain" description="Phytocyanin" evidence="6">
    <location>
        <begin position="29"/>
        <end position="126"/>
    </location>
</feature>
<dbReference type="InterPro" id="IPR028871">
    <property type="entry name" value="BlueCu_1_BS"/>
</dbReference>
<name>A0AAQ3L6W6_9LILI</name>
<dbReference type="PANTHER" id="PTHR33021:SF520">
    <property type="entry name" value="OS11G0428800 PROTEIN"/>
    <property type="match status" value="1"/>
</dbReference>
<dbReference type="GO" id="GO:0005886">
    <property type="term" value="C:plasma membrane"/>
    <property type="evidence" value="ECO:0007669"/>
    <property type="project" value="TreeGrafter"/>
</dbReference>
<dbReference type="PROSITE" id="PS00196">
    <property type="entry name" value="COPPER_BLUE"/>
    <property type="match status" value="1"/>
</dbReference>
<dbReference type="InterPro" id="IPR041844">
    <property type="entry name" value="Plantacyanin"/>
</dbReference>
<keyword evidence="8" id="KW-1185">Reference proteome</keyword>
<evidence type="ECO:0000259" key="6">
    <source>
        <dbReference type="PROSITE" id="PS51485"/>
    </source>
</evidence>
<dbReference type="GO" id="GO:0046872">
    <property type="term" value="F:metal ion binding"/>
    <property type="evidence" value="ECO:0007669"/>
    <property type="project" value="UniProtKB-KW"/>
</dbReference>
<dbReference type="FunFam" id="2.60.40.420:FF:000013">
    <property type="entry name" value="basic blue protein-like"/>
    <property type="match status" value="1"/>
</dbReference>
<protein>
    <recommendedName>
        <fullName evidence="4">Plantacyanin</fullName>
    </recommendedName>
</protein>
<feature type="signal peptide" evidence="5">
    <location>
        <begin position="1"/>
        <end position="28"/>
    </location>
</feature>
<dbReference type="Pfam" id="PF02298">
    <property type="entry name" value="Cu_bind_like"/>
    <property type="match status" value="1"/>
</dbReference>
<dbReference type="PANTHER" id="PTHR33021">
    <property type="entry name" value="BLUE COPPER PROTEIN"/>
    <property type="match status" value="1"/>
</dbReference>
<accession>A0AAQ3L6W6</accession>
<evidence type="ECO:0000313" key="7">
    <source>
        <dbReference type="EMBL" id="WOL19301.1"/>
    </source>
</evidence>
<keyword evidence="3" id="KW-1015">Disulfide bond</keyword>
<sequence length="126" mass="13094">MAMGRGSCNAAQLLSLFLIVCLPLHSLAATHIVGDSQGWGFMSYTNWVNGKSFAAGDTLVFNYQAGLHNVVPVNAAGYRSCKASGSASTAATSGNDKFTLKKGTNYFICSLPGHCGAGMKIQAIAN</sequence>
<dbReference type="InterPro" id="IPR039391">
    <property type="entry name" value="Phytocyanin-like"/>
</dbReference>
<reference evidence="7 8" key="1">
    <citation type="submission" date="2023-10" db="EMBL/GenBank/DDBJ databases">
        <title>Chromosome-scale genome assembly provides insights into flower coloration mechanisms of Canna indica.</title>
        <authorList>
            <person name="Li C."/>
        </authorList>
    </citation>
    <scope>NUCLEOTIDE SEQUENCE [LARGE SCALE GENOMIC DNA]</scope>
    <source>
        <tissue evidence="7">Flower</tissue>
    </source>
</reference>
<organism evidence="7 8">
    <name type="scientific">Canna indica</name>
    <name type="common">Indian-shot</name>
    <dbReference type="NCBI Taxonomy" id="4628"/>
    <lineage>
        <taxon>Eukaryota</taxon>
        <taxon>Viridiplantae</taxon>
        <taxon>Streptophyta</taxon>
        <taxon>Embryophyta</taxon>
        <taxon>Tracheophyta</taxon>
        <taxon>Spermatophyta</taxon>
        <taxon>Magnoliopsida</taxon>
        <taxon>Liliopsida</taxon>
        <taxon>Zingiberales</taxon>
        <taxon>Cannaceae</taxon>
        <taxon>Canna</taxon>
    </lineage>
</organism>
<feature type="chain" id="PRO_5043015452" description="Plantacyanin" evidence="5">
    <location>
        <begin position="29"/>
        <end position="126"/>
    </location>
</feature>
<dbReference type="GO" id="GO:0009055">
    <property type="term" value="F:electron transfer activity"/>
    <property type="evidence" value="ECO:0007669"/>
    <property type="project" value="InterPro"/>
</dbReference>
<dbReference type="EMBL" id="CP136898">
    <property type="protein sequence ID" value="WOL19301.1"/>
    <property type="molecule type" value="Genomic_DNA"/>
</dbReference>
<evidence type="ECO:0000256" key="3">
    <source>
        <dbReference type="ARBA" id="ARBA00023157"/>
    </source>
</evidence>
<evidence type="ECO:0000256" key="2">
    <source>
        <dbReference type="ARBA" id="ARBA00023008"/>
    </source>
</evidence>
<dbReference type="Gene3D" id="2.60.40.420">
    <property type="entry name" value="Cupredoxins - blue copper proteins"/>
    <property type="match status" value="1"/>
</dbReference>
<proteinExistence type="predicted"/>
<gene>
    <name evidence="7" type="ORF">Cni_G28099</name>
</gene>
<evidence type="ECO:0000256" key="1">
    <source>
        <dbReference type="ARBA" id="ARBA00022723"/>
    </source>
</evidence>
<dbReference type="Proteomes" id="UP001327560">
    <property type="component" value="Chromosome 9"/>
</dbReference>
<keyword evidence="5" id="KW-0732">Signal</keyword>
<keyword evidence="2" id="KW-0186">Copper</keyword>
<dbReference type="AlphaFoldDB" id="A0AAQ3L6W6"/>